<sequence>GEVADYLSNLDPSKAPGPDKIPGQFLKQCSSVMGPSLCSLFSHSLQSGILPSEWKSANVASVHKKIRRNLLPTTDLYPCFPSSAKSWSDAFVIDHFFEHVQDMINKSQHGFLHGRSCVT</sequence>
<organism evidence="1 2">
    <name type="scientific">Paramuricea clavata</name>
    <name type="common">Red gorgonian</name>
    <name type="synonym">Violescent sea-whip</name>
    <dbReference type="NCBI Taxonomy" id="317549"/>
    <lineage>
        <taxon>Eukaryota</taxon>
        <taxon>Metazoa</taxon>
        <taxon>Cnidaria</taxon>
        <taxon>Anthozoa</taxon>
        <taxon>Octocorallia</taxon>
        <taxon>Malacalcyonacea</taxon>
        <taxon>Plexauridae</taxon>
        <taxon>Paramuricea</taxon>
    </lineage>
</organism>
<accession>A0A7D9JDJ3</accession>
<protein>
    <submittedName>
        <fullName evidence="1">Uncharacterized protein</fullName>
    </submittedName>
</protein>
<keyword evidence="2" id="KW-1185">Reference proteome</keyword>
<comment type="caution">
    <text evidence="1">The sequence shown here is derived from an EMBL/GenBank/DDBJ whole genome shotgun (WGS) entry which is preliminary data.</text>
</comment>
<dbReference type="AlphaFoldDB" id="A0A7D9JDJ3"/>
<dbReference type="EMBL" id="CACRXK020014609">
    <property type="protein sequence ID" value="CAB4027113.1"/>
    <property type="molecule type" value="Genomic_DNA"/>
</dbReference>
<dbReference type="Proteomes" id="UP001152795">
    <property type="component" value="Unassembled WGS sequence"/>
</dbReference>
<name>A0A7D9JDJ3_PARCT</name>
<feature type="non-terminal residue" evidence="1">
    <location>
        <position position="1"/>
    </location>
</feature>
<reference evidence="1" key="1">
    <citation type="submission" date="2020-04" db="EMBL/GenBank/DDBJ databases">
        <authorList>
            <person name="Alioto T."/>
            <person name="Alioto T."/>
            <person name="Gomez Garrido J."/>
        </authorList>
    </citation>
    <scope>NUCLEOTIDE SEQUENCE</scope>
    <source>
        <strain evidence="1">A484AB</strain>
    </source>
</reference>
<dbReference type="OrthoDB" id="407509at2759"/>
<dbReference type="PANTHER" id="PTHR47510">
    <property type="entry name" value="REVERSE TRANSCRIPTASE DOMAIN-CONTAINING PROTEIN"/>
    <property type="match status" value="1"/>
</dbReference>
<dbReference type="PANTHER" id="PTHR47510:SF3">
    <property type="entry name" value="ENDO_EXONUCLEASE_PHOSPHATASE DOMAIN-CONTAINING PROTEIN"/>
    <property type="match status" value="1"/>
</dbReference>
<evidence type="ECO:0000313" key="2">
    <source>
        <dbReference type="Proteomes" id="UP001152795"/>
    </source>
</evidence>
<proteinExistence type="predicted"/>
<evidence type="ECO:0000313" key="1">
    <source>
        <dbReference type="EMBL" id="CAB4027113.1"/>
    </source>
</evidence>
<gene>
    <name evidence="1" type="ORF">PACLA_8A083239</name>
</gene>